<evidence type="ECO:0000313" key="3">
    <source>
        <dbReference type="EMBL" id="MCR9036552.1"/>
    </source>
</evidence>
<feature type="region of interest" description="Disordered" evidence="1">
    <location>
        <begin position="969"/>
        <end position="1000"/>
    </location>
</feature>
<dbReference type="SMART" id="SM01043">
    <property type="entry name" value="BTAD"/>
    <property type="match status" value="1"/>
</dbReference>
<dbReference type="Pfam" id="PF03704">
    <property type="entry name" value="BTAD"/>
    <property type="match status" value="1"/>
</dbReference>
<protein>
    <recommendedName>
        <fullName evidence="2">Bacterial transcriptional activator domain-containing protein</fullName>
    </recommendedName>
</protein>
<evidence type="ECO:0000259" key="2">
    <source>
        <dbReference type="SMART" id="SM01043"/>
    </source>
</evidence>
<dbReference type="PANTHER" id="PTHR35807">
    <property type="entry name" value="TRANSCRIPTIONAL REGULATOR REDD-RELATED"/>
    <property type="match status" value="1"/>
</dbReference>
<dbReference type="SUPFAM" id="SSF48452">
    <property type="entry name" value="TPR-like"/>
    <property type="match status" value="1"/>
</dbReference>
<name>A0ABT1Z8M2_9ACTN</name>
<dbReference type="RefSeq" id="WP_118078649.1">
    <property type="nucleotide sequence ID" value="NZ_JANSKA010000003.1"/>
</dbReference>
<dbReference type="InterPro" id="IPR005158">
    <property type="entry name" value="BTAD"/>
</dbReference>
<feature type="domain" description="Bacterial transcriptional activator" evidence="2">
    <location>
        <begin position="838"/>
        <end position="982"/>
    </location>
</feature>
<sequence>MPLKVRRRSAESLPAHDSGFVTGRLSSWKLTSPVIDAFVSDIRTSNLLVMCLEPGMGQGAALKVMLSDMKQHSATHIFRFSGIEADAASKRLSRFARQVEKECLAGKGVFVALDSVPAGDDVVIDREIAAISRMTGSGAIVAVSLLPEDALLAERLTDSVCVSPKDLLVSDVLDLRPSDPLYDVRTATGGIPSLVGAIIRDNGSLRSDSILFGNSYYSALEQLVNSSLRSNLLDEELLVRLSMILLGRGTFEDIASVVCVEPSDVARGLEEFAPLFGVSCRDHSFCCFGVDTIDGISACSSVLSTRASLWSSVFDSVLRVLVERGEFKRAATIARMAPSKAVASVLLEHAEDFIGVGEAGLVRRTLGPALAHSQISDDRSRCLDHVLAALGDTKFRTPGARAPQSSADGSDLGGANQADALLVGCRAVLAGEAIPTSAPDIAWVAGIAVHLQAVQLLRDGRIRAAQGLAGSHALSCTEGTLPAALLHLDLGIASALLGDDQTSVDGSISRAQDFLAQEGYAAIRDEASLLLAFDAILHGSCDLASMDALVRESERTGNELVRVAALMTGAAAEYMMGDFRSAGLRSAIAASAAARAGFSHLEAEAGILCKAATGPGLGIGAVPPDWEDACDTEELSAVARLVHAALAGDDLSPDIRLTLGDAPIPSDEVWLLKVLTSGQGDIQERVRKLIPHAWTAALAPIAFVQRAPQVIRTSEAGGGNKGDGDARGVAPGARLRLSLLGGFSLQVDGETVPEWRLDRRCAKAMLVFVALHPNLLARRYEIIDQVWPDCDYKAGLDRIYQATSALRRVIAEVTPDLDPFLSYREDKSVSFDPALFACDFEEFADAAKEALTCEGDDARSLDAALRAERLYVGDLFVPSRDFTGYVVARRQELRELYADSMVAGAEAAFRLGRYRISARLADSATDVDDLREDAVEVLIRALRASGRMFEAEQRYKKYAVHFVDRTHMPPSKRLRKAMGEGGRGEGDKQHRQNDGEPMAS</sequence>
<organism evidence="3 4">
    <name type="scientific">Tractidigestivibacter montrealensis</name>
    <dbReference type="NCBI Taxonomy" id="2972466"/>
    <lineage>
        <taxon>Bacteria</taxon>
        <taxon>Bacillati</taxon>
        <taxon>Actinomycetota</taxon>
        <taxon>Coriobacteriia</taxon>
        <taxon>Coriobacteriales</taxon>
        <taxon>Atopobiaceae</taxon>
        <taxon>Tractidigestivibacter</taxon>
    </lineage>
</organism>
<reference evidence="3 4" key="1">
    <citation type="submission" date="2022-08" db="EMBL/GenBank/DDBJ databases">
        <title>Tractidigestivibacter montrealensis type strain KD21.</title>
        <authorList>
            <person name="Diop K."/>
            <person name="Richard C."/>
            <person name="Routy B."/>
        </authorList>
    </citation>
    <scope>NUCLEOTIDE SEQUENCE [LARGE SCALE GENOMIC DNA]</scope>
    <source>
        <strain evidence="3 4">KD21</strain>
    </source>
</reference>
<gene>
    <name evidence="3" type="ORF">NVS32_06260</name>
</gene>
<dbReference type="Gene3D" id="1.10.10.10">
    <property type="entry name" value="Winged helix-like DNA-binding domain superfamily/Winged helix DNA-binding domain"/>
    <property type="match status" value="1"/>
</dbReference>
<keyword evidence="4" id="KW-1185">Reference proteome</keyword>
<dbReference type="InterPro" id="IPR051677">
    <property type="entry name" value="AfsR-DnrI-RedD_regulator"/>
</dbReference>
<dbReference type="EMBL" id="JANSKA010000003">
    <property type="protein sequence ID" value="MCR9036552.1"/>
    <property type="molecule type" value="Genomic_DNA"/>
</dbReference>
<dbReference type="Gene3D" id="1.25.40.10">
    <property type="entry name" value="Tetratricopeptide repeat domain"/>
    <property type="match status" value="1"/>
</dbReference>
<evidence type="ECO:0000256" key="1">
    <source>
        <dbReference type="SAM" id="MobiDB-lite"/>
    </source>
</evidence>
<evidence type="ECO:0000313" key="4">
    <source>
        <dbReference type="Proteomes" id="UP001204320"/>
    </source>
</evidence>
<accession>A0ABT1Z8M2</accession>
<comment type="caution">
    <text evidence="3">The sequence shown here is derived from an EMBL/GenBank/DDBJ whole genome shotgun (WGS) entry which is preliminary data.</text>
</comment>
<dbReference type="InterPro" id="IPR011990">
    <property type="entry name" value="TPR-like_helical_dom_sf"/>
</dbReference>
<feature type="compositionally biased region" description="Basic and acidic residues" evidence="1">
    <location>
        <begin position="982"/>
        <end position="994"/>
    </location>
</feature>
<dbReference type="Proteomes" id="UP001204320">
    <property type="component" value="Unassembled WGS sequence"/>
</dbReference>
<dbReference type="InterPro" id="IPR036388">
    <property type="entry name" value="WH-like_DNA-bd_sf"/>
</dbReference>
<proteinExistence type="predicted"/>